<evidence type="ECO:0000256" key="1">
    <source>
        <dbReference type="ARBA" id="ARBA00022737"/>
    </source>
</evidence>
<name>A0A2C9KA83_BIOGL</name>
<reference evidence="4" key="1">
    <citation type="submission" date="2020-05" db="UniProtKB">
        <authorList>
            <consortium name="EnsemblMetazoa"/>
        </authorList>
    </citation>
    <scope>IDENTIFICATION</scope>
    <source>
        <strain evidence="4">BB02</strain>
    </source>
</reference>
<dbReference type="InterPro" id="IPR002110">
    <property type="entry name" value="Ankyrin_rpt"/>
</dbReference>
<dbReference type="KEGG" id="bgt:106079792"/>
<evidence type="ECO:0000313" key="4">
    <source>
        <dbReference type="EnsemblMetazoa" id="BGLB016909-PA"/>
    </source>
</evidence>
<feature type="repeat" description="ANK" evidence="3">
    <location>
        <begin position="906"/>
        <end position="938"/>
    </location>
</feature>
<dbReference type="VEuPathDB" id="VectorBase:BGLAX_032659"/>
<gene>
    <name evidence="4" type="primary">106079792</name>
</gene>
<dbReference type="STRING" id="6526.A0A2C9KA83"/>
<dbReference type="Proteomes" id="UP000076420">
    <property type="component" value="Unassembled WGS sequence"/>
</dbReference>
<feature type="repeat" description="ANK" evidence="3">
    <location>
        <begin position="79"/>
        <end position="111"/>
    </location>
</feature>
<dbReference type="SUPFAM" id="SSF48403">
    <property type="entry name" value="Ankyrin repeat"/>
    <property type="match status" value="4"/>
</dbReference>
<keyword evidence="2 3" id="KW-0040">ANK repeat</keyword>
<dbReference type="InterPro" id="IPR051165">
    <property type="entry name" value="Multifunctional_ANK_Repeat"/>
</dbReference>
<feature type="repeat" description="ANK" evidence="3">
    <location>
        <begin position="188"/>
        <end position="221"/>
    </location>
</feature>
<dbReference type="PROSITE" id="PS50088">
    <property type="entry name" value="ANK_REPEAT"/>
    <property type="match status" value="7"/>
</dbReference>
<dbReference type="VEuPathDB" id="VectorBase:BGLAX_042246"/>
<dbReference type="InterPro" id="IPR036770">
    <property type="entry name" value="Ankyrin_rpt-contain_sf"/>
</dbReference>
<dbReference type="SMART" id="SM00248">
    <property type="entry name" value="ANK"/>
    <property type="match status" value="19"/>
</dbReference>
<dbReference type="EnsemblMetazoa" id="BGLB016909-RA">
    <property type="protein sequence ID" value="BGLB016909-PA"/>
    <property type="gene ID" value="BGLB016909"/>
</dbReference>
<dbReference type="VEuPathDB" id="VectorBase:BGLB016909"/>
<evidence type="ECO:0000256" key="2">
    <source>
        <dbReference type="ARBA" id="ARBA00023043"/>
    </source>
</evidence>
<dbReference type="Pfam" id="PF12796">
    <property type="entry name" value="Ank_2"/>
    <property type="match status" value="5"/>
</dbReference>
<dbReference type="AlphaFoldDB" id="A0A2C9KA83"/>
<feature type="repeat" description="ANK" evidence="3">
    <location>
        <begin position="422"/>
        <end position="454"/>
    </location>
</feature>
<dbReference type="PANTHER" id="PTHR24123:SF33">
    <property type="entry name" value="PROTEIN HOS4"/>
    <property type="match status" value="1"/>
</dbReference>
<dbReference type="Pfam" id="PF13637">
    <property type="entry name" value="Ank_4"/>
    <property type="match status" value="1"/>
</dbReference>
<keyword evidence="1" id="KW-0677">Repeat</keyword>
<feature type="repeat" description="ANK" evidence="3">
    <location>
        <begin position="970"/>
        <end position="1004"/>
    </location>
</feature>
<dbReference type="PANTHER" id="PTHR24123">
    <property type="entry name" value="ANKYRIN REPEAT-CONTAINING"/>
    <property type="match status" value="1"/>
</dbReference>
<dbReference type="RefSeq" id="XP_013096452.2">
    <property type="nucleotide sequence ID" value="XM_013240998.2"/>
</dbReference>
<dbReference type="Gene3D" id="1.25.40.20">
    <property type="entry name" value="Ankyrin repeat-containing domain"/>
    <property type="match status" value="7"/>
</dbReference>
<organism evidence="4 5">
    <name type="scientific">Biomphalaria glabrata</name>
    <name type="common">Bloodfluke planorb</name>
    <name type="synonym">Freshwater snail</name>
    <dbReference type="NCBI Taxonomy" id="6526"/>
    <lineage>
        <taxon>Eukaryota</taxon>
        <taxon>Metazoa</taxon>
        <taxon>Spiralia</taxon>
        <taxon>Lophotrochozoa</taxon>
        <taxon>Mollusca</taxon>
        <taxon>Gastropoda</taxon>
        <taxon>Heterobranchia</taxon>
        <taxon>Euthyneura</taxon>
        <taxon>Panpulmonata</taxon>
        <taxon>Hygrophila</taxon>
        <taxon>Lymnaeoidea</taxon>
        <taxon>Planorbidae</taxon>
        <taxon>Biomphalaria</taxon>
    </lineage>
</organism>
<feature type="repeat" description="ANK" evidence="3">
    <location>
        <begin position="871"/>
        <end position="904"/>
    </location>
</feature>
<evidence type="ECO:0000256" key="3">
    <source>
        <dbReference type="PROSITE-ProRule" id="PRU00023"/>
    </source>
</evidence>
<feature type="repeat" description="ANK" evidence="3">
    <location>
        <begin position="222"/>
        <end position="254"/>
    </location>
</feature>
<evidence type="ECO:0000313" key="5">
    <source>
        <dbReference type="Proteomes" id="UP000076420"/>
    </source>
</evidence>
<protein>
    <submittedName>
        <fullName evidence="4">Uncharacterized protein</fullName>
    </submittedName>
</protein>
<dbReference type="PROSITE" id="PS50297">
    <property type="entry name" value="ANK_REP_REGION"/>
    <property type="match status" value="6"/>
</dbReference>
<sequence>MIPILINHGAPVNFYDQRGRWIYDGSALDIALEKSLTSTASLLLYHGAALDPFWAVFKALRSKNSMTVDFLMKECVEVNKPETLIRAVELGNIELIQLLLDAGADIDGVHDNKTPLMSTIHIKVINFLLSKGANVNLRTNTTPLINAISWDYLAADQRLNPKEMEEQLLLSIETFLKNGANLEDTDVNGFTPLTASVQSSLGVAVLKYLLEKGADVNRRNKNGLTALHIAVMTEQFDCAEALLKYSADVNLNCYVTGDSGQDEIREMSALSIVLDQWIPSQKVQRMASILIDQGASTELVRRDIIHRLIAAGTDGILIQKLMKSGICPKDIITPLITKAAVDDTMAEIKNQFQIDDAIFLKTIASGCSSEIHKLLRLCDLKTTHLSNHALNWAVFEACNLRHAHLLQFLLKDGTRLELRDNNGNTPLMICSAKGFSDIVVKLLRLGADVNAKNNNGDTALMLATSRKVIQSLLQDSRLNLDERNSTGNTALMSAIETSHFLKVYLLINAGACPYRRVEELSQSGLFSLNVSGASAFDVAEKMGLDYLLELLYRANLVKSIPLQLAAVENDFESCITLRQNCLCDKNETQNIRPDILCCVLKQIQQRDAVLSTDIDLVRELCRLGMDVNRCQCCRKSRMDVVLNIGSYELAEILCDHGAKVTHDDLVSAIDERLVQMIPLLINHGAPVNKYDHLGRVSYDCSALDVALENSLTGTASLLFNHGAAFDSEYAISQALKSNDAKTLSFLLNEFAEVTMDVVQNPETFVRAVTLGNVQVIQILLDAGLDINRVHDNKTPLMSAVHIEVINFLLNNGADVNLKTNTTPLINAVSWGYFSDSAFHKKLFPMEMEKQIVLVVDTFLKKGASLEDTDEHGCTALFASVNKGLDLLVLKYLLDMGADVKNRRNKDGLTALHLAAADSKYFCAKTLLEYGADVNLKCNAGCSPLHYAVGNTPLVTLFLEYQANVNATDDNGNTPLLIAVKRFGGPEDIIKLLIASGSNVNHKNHSGMSALLLAAEKLNTSIMAFLLDVKAEFNQDDLPQKLTLSRVLDTWFPSEQVKQTAMILIDHGTSADLVKQVIIHRLIAIGNDGILIQKLMKSGVCPTDIVLKRTFPGWPETSVSPLAVSLILDRVDFACYFIENWYLTRSDVKLLSRNIAILSYLEQCKCNALPYLEKVSRQPMRLELLCFIAVSSALGSDRDRRQRVHNSKLPAVVQNQLLYSKLEHKVLEPVSELSDPFYMLKCLYK</sequence>
<dbReference type="Pfam" id="PF00023">
    <property type="entry name" value="Ank"/>
    <property type="match status" value="1"/>
</dbReference>
<accession>A0A2C9KA83</accession>
<proteinExistence type="predicted"/>
<dbReference type="OrthoDB" id="445896at2759"/>